<keyword evidence="2" id="KW-1133">Transmembrane helix</keyword>
<dbReference type="OrthoDB" id="2998386at2759"/>
<gene>
    <name evidence="3" type="ORF">BDN71DRAFT_1485180</name>
</gene>
<dbReference type="EMBL" id="MU154737">
    <property type="protein sequence ID" value="KAF9488002.1"/>
    <property type="molecule type" value="Genomic_DNA"/>
</dbReference>
<evidence type="ECO:0000256" key="1">
    <source>
        <dbReference type="SAM" id="MobiDB-lite"/>
    </source>
</evidence>
<reference evidence="3" key="1">
    <citation type="submission" date="2020-11" db="EMBL/GenBank/DDBJ databases">
        <authorList>
            <consortium name="DOE Joint Genome Institute"/>
            <person name="Ahrendt S."/>
            <person name="Riley R."/>
            <person name="Andreopoulos W."/>
            <person name="Labutti K."/>
            <person name="Pangilinan J."/>
            <person name="Ruiz-Duenas F.J."/>
            <person name="Barrasa J.M."/>
            <person name="Sanchez-Garcia M."/>
            <person name="Camarero S."/>
            <person name="Miyauchi S."/>
            <person name="Serrano A."/>
            <person name="Linde D."/>
            <person name="Babiker R."/>
            <person name="Drula E."/>
            <person name="Ayuso-Fernandez I."/>
            <person name="Pacheco R."/>
            <person name="Padilla G."/>
            <person name="Ferreira P."/>
            <person name="Barriuso J."/>
            <person name="Kellner H."/>
            <person name="Castanera R."/>
            <person name="Alfaro M."/>
            <person name="Ramirez L."/>
            <person name="Pisabarro A.G."/>
            <person name="Kuo A."/>
            <person name="Tritt A."/>
            <person name="Lipzen A."/>
            <person name="He G."/>
            <person name="Yan M."/>
            <person name="Ng V."/>
            <person name="Cullen D."/>
            <person name="Martin F."/>
            <person name="Rosso M.-N."/>
            <person name="Henrissat B."/>
            <person name="Hibbett D."/>
            <person name="Martinez A.T."/>
            <person name="Grigoriev I.V."/>
        </authorList>
    </citation>
    <scope>NUCLEOTIDE SEQUENCE</scope>
    <source>
        <strain evidence="3">ATCC 90797</strain>
    </source>
</reference>
<accession>A0A9P6D1Z1</accession>
<name>A0A9P6D1Z1_PLEER</name>
<proteinExistence type="predicted"/>
<keyword evidence="4" id="KW-1185">Reference proteome</keyword>
<keyword evidence="2" id="KW-0812">Transmembrane</keyword>
<sequence length="503" mass="56070">MLPEDIHSDEEAGSEGQQGLPGSARAKEVIKAIDLNHVVAEGVELCQLLVLWLSLTAGVSRNTANIVLVTLKMIITTILHLLVIALAATGVNISLPAINLPSDVRTLYTKFSLEPTLQHYPLTGLLPQYCTWKRSLRARPNQRLVPHCLYMTQSFKAWLKFFLSSPPDERMHGIHDSPAWESLRAFLHSSFHLIFGMYINWFNPFTNKIAGKVISCGAIVLYCLNLPLEIQFLPENVFVLGMMPAPSSLTIWTISHILSSAIRKVAGFASHAASYFCSFCKCLKENIEDLAHDSWWRDAQTVKAKEEIRKATGVRWMVLHNPPYWNPIDHVTLGYMHNFLEGVLQYQLRILWGIGHSKQALKKLMELDDDTTGHESSASGSEDIPQNPSFASHYPNFDVSSSDSDTPIASLSHNSDEDDMGVNDATFDIPVGFDFTLAELSSIQACIQNIYLPSWVQRPPGNLGNASHGKLKAHELLVLFIAILPLILLEIWSTSGELDVHLL</sequence>
<evidence type="ECO:0000313" key="4">
    <source>
        <dbReference type="Proteomes" id="UP000807025"/>
    </source>
</evidence>
<feature type="transmembrane region" description="Helical" evidence="2">
    <location>
        <begin position="73"/>
        <end position="95"/>
    </location>
</feature>
<dbReference type="Proteomes" id="UP000807025">
    <property type="component" value="Unassembled WGS sequence"/>
</dbReference>
<feature type="compositionally biased region" description="Basic and acidic residues" evidence="1">
    <location>
        <begin position="1"/>
        <end position="10"/>
    </location>
</feature>
<feature type="compositionally biased region" description="Polar residues" evidence="1">
    <location>
        <begin position="398"/>
        <end position="413"/>
    </location>
</feature>
<feature type="region of interest" description="Disordered" evidence="1">
    <location>
        <begin position="1"/>
        <end position="23"/>
    </location>
</feature>
<dbReference type="AlphaFoldDB" id="A0A9P6D1Z1"/>
<comment type="caution">
    <text evidence="3">The sequence shown here is derived from an EMBL/GenBank/DDBJ whole genome shotgun (WGS) entry which is preliminary data.</text>
</comment>
<organism evidence="3 4">
    <name type="scientific">Pleurotus eryngii</name>
    <name type="common">Boletus of the steppes</name>
    <dbReference type="NCBI Taxonomy" id="5323"/>
    <lineage>
        <taxon>Eukaryota</taxon>
        <taxon>Fungi</taxon>
        <taxon>Dikarya</taxon>
        <taxon>Basidiomycota</taxon>
        <taxon>Agaricomycotina</taxon>
        <taxon>Agaricomycetes</taxon>
        <taxon>Agaricomycetidae</taxon>
        <taxon>Agaricales</taxon>
        <taxon>Pleurotineae</taxon>
        <taxon>Pleurotaceae</taxon>
        <taxon>Pleurotus</taxon>
    </lineage>
</organism>
<evidence type="ECO:0000256" key="2">
    <source>
        <dbReference type="SAM" id="Phobius"/>
    </source>
</evidence>
<keyword evidence="2" id="KW-0472">Membrane</keyword>
<evidence type="ECO:0000313" key="3">
    <source>
        <dbReference type="EMBL" id="KAF9488002.1"/>
    </source>
</evidence>
<protein>
    <submittedName>
        <fullName evidence="3">Uncharacterized protein</fullName>
    </submittedName>
</protein>
<feature type="region of interest" description="Disordered" evidence="1">
    <location>
        <begin position="395"/>
        <end position="417"/>
    </location>
</feature>